<keyword evidence="1" id="KW-0805">Transcription regulation</keyword>
<dbReference type="InterPro" id="IPR036388">
    <property type="entry name" value="WH-like_DNA-bd_sf"/>
</dbReference>
<feature type="domain" description="IclR-ED" evidence="5">
    <location>
        <begin position="74"/>
        <end position="257"/>
    </location>
</feature>
<reference evidence="6" key="1">
    <citation type="journal article" date="2020" name="mSystems">
        <title>Genome- and Community-Level Interaction Insights into Carbon Utilization and Element Cycling Functions of Hydrothermarchaeota in Hydrothermal Sediment.</title>
        <authorList>
            <person name="Zhou Z."/>
            <person name="Liu Y."/>
            <person name="Xu W."/>
            <person name="Pan J."/>
            <person name="Luo Z.H."/>
            <person name="Li M."/>
        </authorList>
    </citation>
    <scope>NUCLEOTIDE SEQUENCE [LARGE SCALE GENOMIC DNA]</scope>
    <source>
        <strain evidence="6">HyVt-115</strain>
    </source>
</reference>
<evidence type="ECO:0000256" key="3">
    <source>
        <dbReference type="ARBA" id="ARBA00023163"/>
    </source>
</evidence>
<dbReference type="Pfam" id="PF01614">
    <property type="entry name" value="IclR_C"/>
    <property type="match status" value="1"/>
</dbReference>
<accession>A0A7C0Y8K6</accession>
<name>A0A7C0Y8K6_9BACT</name>
<evidence type="ECO:0000256" key="1">
    <source>
        <dbReference type="ARBA" id="ARBA00023015"/>
    </source>
</evidence>
<sequence>MQRGSKKETPLVRAVDHALQLLSCYTEKEEMGVTELSKKLGLHKNNVFRILATLEFRGYIEQNRKTEGYRLGPKIFELGLIFKYQMGLIKHAKPIMEEIVRRHNETVYLGVLRDIYAIYIDNVETNHTVRVVSRVGSQIPAYASAIGKVQLAHLPTDELERLLRDRKLRPYTERTIIDKNLLLEELRKVAEEGYAMDNEEFEDNVKCVAAPIRDYTRWVVAGLSISAPAFRMTDELTPELIETVKWGALQISKSLGYVP</sequence>
<dbReference type="SMART" id="SM00346">
    <property type="entry name" value="HTH_ICLR"/>
    <property type="match status" value="1"/>
</dbReference>
<dbReference type="Pfam" id="PF09339">
    <property type="entry name" value="HTH_IclR"/>
    <property type="match status" value="1"/>
</dbReference>
<dbReference type="GO" id="GO:0003677">
    <property type="term" value="F:DNA binding"/>
    <property type="evidence" value="ECO:0007669"/>
    <property type="project" value="UniProtKB-KW"/>
</dbReference>
<organism evidence="6">
    <name type="scientific">Thermosulfidibacter takaii</name>
    <dbReference type="NCBI Taxonomy" id="412593"/>
    <lineage>
        <taxon>Bacteria</taxon>
        <taxon>Pseudomonadati</taxon>
        <taxon>Thermosulfidibacterota</taxon>
        <taxon>Thermosulfidibacteria</taxon>
        <taxon>Thermosulfidibacterales</taxon>
        <taxon>Thermosulfidibacteraceae</taxon>
    </lineage>
</organism>
<feature type="domain" description="HTH iclR-type" evidence="4">
    <location>
        <begin position="12"/>
        <end position="73"/>
    </location>
</feature>
<keyword evidence="3" id="KW-0804">Transcription</keyword>
<dbReference type="FunFam" id="1.10.10.10:FF:000056">
    <property type="entry name" value="IclR family transcriptional regulator"/>
    <property type="match status" value="1"/>
</dbReference>
<protein>
    <submittedName>
        <fullName evidence="6">IclR family transcriptional regulator</fullName>
    </submittedName>
</protein>
<dbReference type="InterPro" id="IPR014757">
    <property type="entry name" value="Tscrpt_reg_IclR_C"/>
</dbReference>
<dbReference type="InterPro" id="IPR036390">
    <property type="entry name" value="WH_DNA-bd_sf"/>
</dbReference>
<dbReference type="AlphaFoldDB" id="A0A7C0Y8K6"/>
<dbReference type="SUPFAM" id="SSF55781">
    <property type="entry name" value="GAF domain-like"/>
    <property type="match status" value="1"/>
</dbReference>
<gene>
    <name evidence="6" type="ORF">ENF32_03560</name>
</gene>
<dbReference type="GO" id="GO:0003700">
    <property type="term" value="F:DNA-binding transcription factor activity"/>
    <property type="evidence" value="ECO:0007669"/>
    <property type="project" value="TreeGrafter"/>
</dbReference>
<evidence type="ECO:0000259" key="5">
    <source>
        <dbReference type="PROSITE" id="PS51078"/>
    </source>
</evidence>
<dbReference type="PROSITE" id="PS51077">
    <property type="entry name" value="HTH_ICLR"/>
    <property type="match status" value="1"/>
</dbReference>
<dbReference type="EMBL" id="DQWS01000137">
    <property type="protein sequence ID" value="HDD53126.1"/>
    <property type="molecule type" value="Genomic_DNA"/>
</dbReference>
<dbReference type="Proteomes" id="UP000885690">
    <property type="component" value="Unassembled WGS sequence"/>
</dbReference>
<keyword evidence="2" id="KW-0238">DNA-binding</keyword>
<dbReference type="PANTHER" id="PTHR30136">
    <property type="entry name" value="HELIX-TURN-HELIX TRANSCRIPTIONAL REGULATOR, ICLR FAMILY"/>
    <property type="match status" value="1"/>
</dbReference>
<evidence type="ECO:0000313" key="6">
    <source>
        <dbReference type="EMBL" id="HDD53126.1"/>
    </source>
</evidence>
<dbReference type="PROSITE" id="PS51078">
    <property type="entry name" value="ICLR_ED"/>
    <property type="match status" value="1"/>
</dbReference>
<proteinExistence type="predicted"/>
<dbReference type="Gene3D" id="1.10.10.10">
    <property type="entry name" value="Winged helix-like DNA-binding domain superfamily/Winged helix DNA-binding domain"/>
    <property type="match status" value="1"/>
</dbReference>
<dbReference type="SUPFAM" id="SSF46785">
    <property type="entry name" value="Winged helix' DNA-binding domain"/>
    <property type="match status" value="1"/>
</dbReference>
<dbReference type="InterPro" id="IPR029016">
    <property type="entry name" value="GAF-like_dom_sf"/>
</dbReference>
<dbReference type="Gene3D" id="3.30.450.40">
    <property type="match status" value="1"/>
</dbReference>
<dbReference type="InterPro" id="IPR050707">
    <property type="entry name" value="HTH_MetabolicPath_Reg"/>
</dbReference>
<dbReference type="GO" id="GO:0045892">
    <property type="term" value="P:negative regulation of DNA-templated transcription"/>
    <property type="evidence" value="ECO:0007669"/>
    <property type="project" value="TreeGrafter"/>
</dbReference>
<evidence type="ECO:0000259" key="4">
    <source>
        <dbReference type="PROSITE" id="PS51077"/>
    </source>
</evidence>
<comment type="caution">
    <text evidence="6">The sequence shown here is derived from an EMBL/GenBank/DDBJ whole genome shotgun (WGS) entry which is preliminary data.</text>
</comment>
<dbReference type="PANTHER" id="PTHR30136:SF24">
    <property type="entry name" value="HTH-TYPE TRANSCRIPTIONAL REPRESSOR ALLR"/>
    <property type="match status" value="1"/>
</dbReference>
<dbReference type="InterPro" id="IPR005471">
    <property type="entry name" value="Tscrpt_reg_IclR_N"/>
</dbReference>
<evidence type="ECO:0000256" key="2">
    <source>
        <dbReference type="ARBA" id="ARBA00023125"/>
    </source>
</evidence>